<dbReference type="GO" id="GO:0005840">
    <property type="term" value="C:ribosome"/>
    <property type="evidence" value="ECO:0007669"/>
    <property type="project" value="UniProtKB-KW"/>
</dbReference>
<dbReference type="Gene3D" id="2.30.30.30">
    <property type="match status" value="1"/>
</dbReference>
<feature type="domain" description="KOW" evidence="4">
    <location>
        <begin position="6"/>
        <end position="33"/>
    </location>
</feature>
<dbReference type="GO" id="GO:0003723">
    <property type="term" value="F:RNA binding"/>
    <property type="evidence" value="ECO:0007669"/>
    <property type="project" value="InterPro"/>
</dbReference>
<dbReference type="GO" id="GO:1990904">
    <property type="term" value="C:ribonucleoprotein complex"/>
    <property type="evidence" value="ECO:0007669"/>
    <property type="project" value="UniProtKB-KW"/>
</dbReference>
<name>A0A645DM40_9ZZZZ</name>
<dbReference type="EMBL" id="VSSQ01037750">
    <property type="protein sequence ID" value="MPM90520.1"/>
    <property type="molecule type" value="Genomic_DNA"/>
</dbReference>
<sequence>MTKLYHVKKGDKVLVNAGKFKGEEATIAAVLTKNDRVVLEFANLSEAKAGSIGMRTVKKSQANPNGGRVARSVSVHVSNVNPVAADKTEVK</sequence>
<keyword evidence="2 5" id="KW-0689">Ribosomal protein</keyword>
<dbReference type="SUPFAM" id="SSF50104">
    <property type="entry name" value="Translation proteins SH3-like domain"/>
    <property type="match status" value="1"/>
</dbReference>
<dbReference type="InterPro" id="IPR005824">
    <property type="entry name" value="KOW"/>
</dbReference>
<gene>
    <name evidence="5" type="primary">rplX_40</name>
    <name evidence="5" type="ORF">SDC9_137641</name>
</gene>
<comment type="caution">
    <text evidence="5">The sequence shown here is derived from an EMBL/GenBank/DDBJ whole genome shotgun (WGS) entry which is preliminary data.</text>
</comment>
<dbReference type="Pfam" id="PF00467">
    <property type="entry name" value="KOW"/>
    <property type="match status" value="1"/>
</dbReference>
<evidence type="ECO:0000256" key="2">
    <source>
        <dbReference type="ARBA" id="ARBA00022980"/>
    </source>
</evidence>
<evidence type="ECO:0000256" key="1">
    <source>
        <dbReference type="ARBA" id="ARBA00010618"/>
    </source>
</evidence>
<comment type="similarity">
    <text evidence="1">Belongs to the universal ribosomal protein uL24 family.</text>
</comment>
<dbReference type="AlphaFoldDB" id="A0A645DM40"/>
<protein>
    <submittedName>
        <fullName evidence="5">50S ribosomal protein L24</fullName>
    </submittedName>
</protein>
<reference evidence="5" key="1">
    <citation type="submission" date="2019-08" db="EMBL/GenBank/DDBJ databases">
        <authorList>
            <person name="Kucharzyk K."/>
            <person name="Murdoch R.W."/>
            <person name="Higgins S."/>
            <person name="Loffler F."/>
        </authorList>
    </citation>
    <scope>NUCLEOTIDE SEQUENCE</scope>
</reference>
<accession>A0A645DM40</accession>
<proteinExistence type="inferred from homology"/>
<dbReference type="InterPro" id="IPR041988">
    <property type="entry name" value="Ribosomal_uL24_KOW"/>
</dbReference>
<evidence type="ECO:0000259" key="4">
    <source>
        <dbReference type="SMART" id="SM00739"/>
    </source>
</evidence>
<evidence type="ECO:0000313" key="5">
    <source>
        <dbReference type="EMBL" id="MPM90520.1"/>
    </source>
</evidence>
<organism evidence="5">
    <name type="scientific">bioreactor metagenome</name>
    <dbReference type="NCBI Taxonomy" id="1076179"/>
    <lineage>
        <taxon>unclassified sequences</taxon>
        <taxon>metagenomes</taxon>
        <taxon>ecological metagenomes</taxon>
    </lineage>
</organism>
<dbReference type="InterPro" id="IPR014722">
    <property type="entry name" value="Rib_uL2_dom2"/>
</dbReference>
<dbReference type="InterPro" id="IPR008991">
    <property type="entry name" value="Translation_prot_SH3-like_sf"/>
</dbReference>
<keyword evidence="3" id="KW-0687">Ribonucleoprotein</keyword>
<evidence type="ECO:0000256" key="3">
    <source>
        <dbReference type="ARBA" id="ARBA00023274"/>
    </source>
</evidence>
<dbReference type="CDD" id="cd06089">
    <property type="entry name" value="KOW_RPL26"/>
    <property type="match status" value="1"/>
</dbReference>
<dbReference type="SMART" id="SM00739">
    <property type="entry name" value="KOW"/>
    <property type="match status" value="1"/>
</dbReference>